<reference evidence="2 3" key="1">
    <citation type="journal article" date="2019" name="Int. J. Syst. Evol. Microbiol.">
        <title>The Global Catalogue of Microorganisms (GCM) 10K type strain sequencing project: providing services to taxonomists for standard genome sequencing and annotation.</title>
        <authorList>
            <consortium name="The Broad Institute Genomics Platform"/>
            <consortium name="The Broad Institute Genome Sequencing Center for Infectious Disease"/>
            <person name="Wu L."/>
            <person name="Ma J."/>
        </authorList>
    </citation>
    <scope>NUCLEOTIDE SEQUENCE [LARGE SCALE GENOMIC DNA]</scope>
    <source>
        <strain evidence="2 3">DT92</strain>
    </source>
</reference>
<dbReference type="EMBL" id="JBHSZG010000001">
    <property type="protein sequence ID" value="MFC7135522.1"/>
    <property type="molecule type" value="Genomic_DNA"/>
</dbReference>
<proteinExistence type="predicted"/>
<comment type="caution">
    <text evidence="2">The sequence shown here is derived from an EMBL/GenBank/DDBJ whole genome shotgun (WGS) entry which is preliminary data.</text>
</comment>
<organism evidence="2 3">
    <name type="scientific">Halobaculum litoreum</name>
    <dbReference type="NCBI Taxonomy" id="3031998"/>
    <lineage>
        <taxon>Archaea</taxon>
        <taxon>Methanobacteriati</taxon>
        <taxon>Methanobacteriota</taxon>
        <taxon>Stenosarchaea group</taxon>
        <taxon>Halobacteria</taxon>
        <taxon>Halobacteriales</taxon>
        <taxon>Haloferacaceae</taxon>
        <taxon>Halobaculum</taxon>
    </lineage>
</organism>
<evidence type="ECO:0000313" key="3">
    <source>
        <dbReference type="Proteomes" id="UP001596368"/>
    </source>
</evidence>
<feature type="region of interest" description="Disordered" evidence="1">
    <location>
        <begin position="63"/>
        <end position="97"/>
    </location>
</feature>
<accession>A0ABD5XK80</accession>
<name>A0ABD5XK80_9EURY</name>
<keyword evidence="3" id="KW-1185">Reference proteome</keyword>
<sequence>MEFEVVHAEFAAGVGPLEHGLRHRNEPPRPVDGVRLQFEAHGEVGVVEPARLGGRRQRVRLLAHPPLERRAHRGVERPPDRRREILHTYPPRRRRPQ</sequence>
<feature type="compositionally biased region" description="Basic and acidic residues" evidence="1">
    <location>
        <begin position="66"/>
        <end position="86"/>
    </location>
</feature>
<dbReference type="AlphaFoldDB" id="A0ABD5XK80"/>
<evidence type="ECO:0000313" key="2">
    <source>
        <dbReference type="EMBL" id="MFC7135522.1"/>
    </source>
</evidence>
<protein>
    <submittedName>
        <fullName evidence="2">Uncharacterized protein</fullName>
    </submittedName>
</protein>
<gene>
    <name evidence="2" type="ORF">ACFQRB_00645</name>
</gene>
<evidence type="ECO:0000256" key="1">
    <source>
        <dbReference type="SAM" id="MobiDB-lite"/>
    </source>
</evidence>
<dbReference type="Proteomes" id="UP001596368">
    <property type="component" value="Unassembled WGS sequence"/>
</dbReference>